<accession>A0ABS4B614</accession>
<evidence type="ECO:0000256" key="1">
    <source>
        <dbReference type="SAM" id="MobiDB-lite"/>
    </source>
</evidence>
<evidence type="ECO:0000256" key="2">
    <source>
        <dbReference type="SAM" id="Phobius"/>
    </source>
</evidence>
<keyword evidence="2" id="KW-1133">Transmembrane helix</keyword>
<sequence>MTGCHLRKCHPASLIRQTGIGLAAGILCFLVLSYSDPSARKDEPEVGEVAPAPAEASLSAAGPDGASGAAATLSPPAETGFPLPSAPESIKGQADGAAGRLTPMLDVPVSGALPIVAEEVVPSEPPMAAAPSAPLVAAEPAAIPEPVSTPAPEPVSKPAATSVSKPAPAPQGKASGKVSLTPASVLHQKNINHLSIQLMGASSLDAVAQFVRVNRLVGQVWIYQTRFHGSPWYVVLKGEYAGLSQAQAAIRQLSPALQKAEPWPKSFAQVNRELKS</sequence>
<feature type="region of interest" description="Disordered" evidence="1">
    <location>
        <begin position="57"/>
        <end position="96"/>
    </location>
</feature>
<protein>
    <submittedName>
        <fullName evidence="4">SPOR domain-containing protein</fullName>
    </submittedName>
</protein>
<dbReference type="EMBL" id="JAGIQF010000004">
    <property type="protein sequence ID" value="MBP0602924.1"/>
    <property type="molecule type" value="Genomic_DNA"/>
</dbReference>
<dbReference type="PROSITE" id="PS51724">
    <property type="entry name" value="SPOR"/>
    <property type="match status" value="1"/>
</dbReference>
<name>A0ABS4B614_9GAMM</name>
<keyword evidence="2" id="KW-0472">Membrane</keyword>
<reference evidence="4 5" key="1">
    <citation type="submission" date="2021-03" db="EMBL/GenBank/DDBJ databases">
        <title>Plant growth promoting bacteria isolated from wild legumes nodules and trapping Phaseolus vulgaris L. nodules in the center and southern Mexico.</title>
        <authorList>
            <person name="Estrada P."/>
        </authorList>
    </citation>
    <scope>NUCLEOTIDE SEQUENCE [LARGE SCALE GENOMIC DNA]</scope>
    <source>
        <strain evidence="4 5">MaGu-431</strain>
    </source>
</reference>
<feature type="domain" description="SPOR" evidence="3">
    <location>
        <begin position="188"/>
        <end position="266"/>
    </location>
</feature>
<keyword evidence="5" id="KW-1185">Reference proteome</keyword>
<feature type="compositionally biased region" description="Low complexity" evidence="1">
    <location>
        <begin position="57"/>
        <end position="71"/>
    </location>
</feature>
<proteinExistence type="predicted"/>
<dbReference type="RefSeq" id="WP_209793832.1">
    <property type="nucleotide sequence ID" value="NZ_JAGIQF010000004.1"/>
</dbReference>
<comment type="caution">
    <text evidence="4">The sequence shown here is derived from an EMBL/GenBank/DDBJ whole genome shotgun (WGS) entry which is preliminary data.</text>
</comment>
<dbReference type="InterPro" id="IPR036680">
    <property type="entry name" value="SPOR-like_sf"/>
</dbReference>
<evidence type="ECO:0000259" key="3">
    <source>
        <dbReference type="PROSITE" id="PS51724"/>
    </source>
</evidence>
<dbReference type="Pfam" id="PF05036">
    <property type="entry name" value="SPOR"/>
    <property type="match status" value="1"/>
</dbReference>
<evidence type="ECO:0000313" key="4">
    <source>
        <dbReference type="EMBL" id="MBP0602924.1"/>
    </source>
</evidence>
<feature type="region of interest" description="Disordered" evidence="1">
    <location>
        <begin position="144"/>
        <end position="177"/>
    </location>
</feature>
<feature type="transmembrane region" description="Helical" evidence="2">
    <location>
        <begin position="14"/>
        <end position="34"/>
    </location>
</feature>
<dbReference type="Proteomes" id="UP000666661">
    <property type="component" value="Unassembled WGS sequence"/>
</dbReference>
<evidence type="ECO:0000313" key="5">
    <source>
        <dbReference type="Proteomes" id="UP000666661"/>
    </source>
</evidence>
<gene>
    <name evidence="4" type="ORF">J8I01_10435</name>
</gene>
<organism evidence="4 5">
    <name type="scientific">Aeromonas sanarellii</name>
    <dbReference type="NCBI Taxonomy" id="633415"/>
    <lineage>
        <taxon>Bacteria</taxon>
        <taxon>Pseudomonadati</taxon>
        <taxon>Pseudomonadota</taxon>
        <taxon>Gammaproteobacteria</taxon>
        <taxon>Aeromonadales</taxon>
        <taxon>Aeromonadaceae</taxon>
        <taxon>Aeromonas</taxon>
    </lineage>
</organism>
<dbReference type="InterPro" id="IPR007730">
    <property type="entry name" value="SPOR-like_dom"/>
</dbReference>
<keyword evidence="2" id="KW-0812">Transmembrane</keyword>
<dbReference type="Gene3D" id="3.30.70.1070">
    <property type="entry name" value="Sporulation related repeat"/>
    <property type="match status" value="1"/>
</dbReference>